<dbReference type="Pfam" id="PF00041">
    <property type="entry name" value="fn3"/>
    <property type="match status" value="1"/>
</dbReference>
<comment type="caution">
    <text evidence="3">The sequence shown here is derived from an EMBL/GenBank/DDBJ whole genome shotgun (WGS) entry which is preliminary data.</text>
</comment>
<dbReference type="InterPro" id="IPR036116">
    <property type="entry name" value="FN3_sf"/>
</dbReference>
<proteinExistence type="predicted"/>
<reference evidence="3 4" key="1">
    <citation type="submission" date="2019-05" db="EMBL/GenBank/DDBJ databases">
        <authorList>
            <person name="Qu J.-H."/>
        </authorList>
    </citation>
    <scope>NUCLEOTIDE SEQUENCE [LARGE SCALE GENOMIC DNA]</scope>
    <source>
        <strain evidence="3 4">Z12</strain>
    </source>
</reference>
<feature type="domain" description="Fibronectin type-III" evidence="2">
    <location>
        <begin position="224"/>
        <end position="313"/>
    </location>
</feature>
<keyword evidence="1" id="KW-0677">Repeat</keyword>
<dbReference type="PANTHER" id="PTHR13817:SF151">
    <property type="entry name" value="TITIN"/>
    <property type="match status" value="1"/>
</dbReference>
<dbReference type="EMBL" id="VCEI01000021">
    <property type="protein sequence ID" value="TLU94972.1"/>
    <property type="molecule type" value="Genomic_DNA"/>
</dbReference>
<dbReference type="Pfam" id="PF18962">
    <property type="entry name" value="Por_Secre_tail"/>
    <property type="match status" value="1"/>
</dbReference>
<dbReference type="PROSITE" id="PS50853">
    <property type="entry name" value="FN3"/>
    <property type="match status" value="4"/>
</dbReference>
<evidence type="ECO:0000313" key="3">
    <source>
        <dbReference type="EMBL" id="TLU94972.1"/>
    </source>
</evidence>
<dbReference type="InterPro" id="IPR050964">
    <property type="entry name" value="Striated_Muscle_Regulatory"/>
</dbReference>
<dbReference type="InterPro" id="IPR013783">
    <property type="entry name" value="Ig-like_fold"/>
</dbReference>
<feature type="domain" description="Fibronectin type-III" evidence="2">
    <location>
        <begin position="35"/>
        <end position="124"/>
    </location>
</feature>
<dbReference type="NCBIfam" id="TIGR04183">
    <property type="entry name" value="Por_Secre_tail"/>
    <property type="match status" value="1"/>
</dbReference>
<keyword evidence="4" id="KW-1185">Reference proteome</keyword>
<evidence type="ECO:0000259" key="2">
    <source>
        <dbReference type="PROSITE" id="PS50853"/>
    </source>
</evidence>
<evidence type="ECO:0000313" key="4">
    <source>
        <dbReference type="Proteomes" id="UP000309788"/>
    </source>
</evidence>
<dbReference type="OrthoDB" id="9803616at2"/>
<feature type="domain" description="Fibronectin type-III" evidence="2">
    <location>
        <begin position="131"/>
        <end position="220"/>
    </location>
</feature>
<organism evidence="3 4">
    <name type="scientific">Dyadobacter sediminis</name>
    <dbReference type="NCBI Taxonomy" id="1493691"/>
    <lineage>
        <taxon>Bacteria</taxon>
        <taxon>Pseudomonadati</taxon>
        <taxon>Bacteroidota</taxon>
        <taxon>Cytophagia</taxon>
        <taxon>Cytophagales</taxon>
        <taxon>Spirosomataceae</taxon>
        <taxon>Dyadobacter</taxon>
    </lineage>
</organism>
<accession>A0A5R9KFQ9</accession>
<name>A0A5R9KFQ9_9BACT</name>
<sequence length="489" mass="53223">MKKHCMPAMRFVLYALIMNLLVLSPPAYSLAVPVVPASLKATAVSPVQINLEWTDASLDETGFEVERSLDGKVFVRIADLPANSKAFQNLQLIASTTYWYRVRSKNASGFSAYSNVVSAVTKPPVITIPKAPSSLAVTTVTGKEINLKWTDNATDETGFELERSLNGTAFAKIADITANATAYADTGLASTTKYWYRLLAKNTAGKSAYSNVVSATTLEVVPNAPAGLIATAVSPFQINLAWTDKAVNETGFQLERSLDGVTFTKIADIAANRIGYENRDLAPATKYYYRIRAVNLIGPSAYSAVSSATTQQIPVPDMPSNLTAVPLAPDLIQLNWSPVTGNANAIVVERSQNTDGNFREIARLPASAVQYQDKDSLAITDYYYRIKAVNAGGSSPYSLISIVRGSTIITANEPLTNQNRIYAYGRTLVIDLKPKPQYQLSIYDLNGILRNQQNVQPSSRIDLGLLHPGIYIVVVETENTRLTHKIVID</sequence>
<evidence type="ECO:0000256" key="1">
    <source>
        <dbReference type="ARBA" id="ARBA00022737"/>
    </source>
</evidence>
<dbReference type="Proteomes" id="UP000309788">
    <property type="component" value="Unassembled WGS sequence"/>
</dbReference>
<dbReference type="AlphaFoldDB" id="A0A5R9KFQ9"/>
<dbReference type="InterPro" id="IPR026444">
    <property type="entry name" value="Secre_tail"/>
</dbReference>
<dbReference type="SMART" id="SM00060">
    <property type="entry name" value="FN3"/>
    <property type="match status" value="4"/>
</dbReference>
<dbReference type="RefSeq" id="WP_138281598.1">
    <property type="nucleotide sequence ID" value="NZ_BMGE01000002.1"/>
</dbReference>
<protein>
    <submittedName>
        <fullName evidence="3">T9SS type A sorting domain-containing protein</fullName>
    </submittedName>
</protein>
<gene>
    <name evidence="3" type="ORF">FEM55_12245</name>
</gene>
<feature type="domain" description="Fibronectin type-III" evidence="2">
    <location>
        <begin position="318"/>
        <end position="410"/>
    </location>
</feature>
<dbReference type="SUPFAM" id="SSF49265">
    <property type="entry name" value="Fibronectin type III"/>
    <property type="match status" value="2"/>
</dbReference>
<dbReference type="InterPro" id="IPR003961">
    <property type="entry name" value="FN3_dom"/>
</dbReference>
<dbReference type="Gene3D" id="2.60.40.10">
    <property type="entry name" value="Immunoglobulins"/>
    <property type="match status" value="4"/>
</dbReference>
<dbReference type="CDD" id="cd00063">
    <property type="entry name" value="FN3"/>
    <property type="match status" value="4"/>
</dbReference>
<dbReference type="PANTHER" id="PTHR13817">
    <property type="entry name" value="TITIN"/>
    <property type="match status" value="1"/>
</dbReference>